<keyword evidence="2" id="KW-1185">Reference proteome</keyword>
<organism evidence="1 2">
    <name type="scientific">Stylonychia lemnae</name>
    <name type="common">Ciliate</name>
    <dbReference type="NCBI Taxonomy" id="5949"/>
    <lineage>
        <taxon>Eukaryota</taxon>
        <taxon>Sar</taxon>
        <taxon>Alveolata</taxon>
        <taxon>Ciliophora</taxon>
        <taxon>Intramacronucleata</taxon>
        <taxon>Spirotrichea</taxon>
        <taxon>Stichotrichia</taxon>
        <taxon>Sporadotrichida</taxon>
        <taxon>Oxytrichidae</taxon>
        <taxon>Stylonychinae</taxon>
        <taxon>Stylonychia</taxon>
    </lineage>
</organism>
<gene>
    <name evidence="1" type="primary">Contig3470.g3710</name>
    <name evidence="1" type="ORF">STYLEM_969</name>
</gene>
<proteinExistence type="predicted"/>
<name>A0A077ZQ05_STYLE</name>
<reference evidence="1 2" key="1">
    <citation type="submission" date="2014-06" db="EMBL/GenBank/DDBJ databases">
        <authorList>
            <person name="Swart Estienne"/>
        </authorList>
    </citation>
    <scope>NUCLEOTIDE SEQUENCE [LARGE SCALE GENOMIC DNA]</scope>
    <source>
        <strain evidence="1 2">130c</strain>
    </source>
</reference>
<dbReference type="Proteomes" id="UP000039865">
    <property type="component" value="Unassembled WGS sequence"/>
</dbReference>
<dbReference type="InParanoid" id="A0A077ZQ05"/>
<dbReference type="EMBL" id="CCKQ01000926">
    <property type="protein sequence ID" value="CDW72017.1"/>
    <property type="molecule type" value="Genomic_DNA"/>
</dbReference>
<sequence>MNKEVNFYFPRENYLEFFSNQSNNSNQNESFFDKELNQLDLAEYFLKQTQTIDSSQNNNYFATQYSDEINKNLESIMYDHTFRKQLDTELFNTLFKQYLPKKSKGKMQIDSDETHTLIDSAKDPYEIALFNSAINQDLSRSINEHQNQPNLNSILESEILDVPSQKRRRRRPALGLQKEFQLPDEYMGCHDIKNVRSIFREFKKQISIKKTHVKPSIIQKIRKQFGNQVAELIIQDLEHDLRFCKSCQATNYVRDFSKARVKISSDNLSILGKLCYRYTISQEVQFFQIEEYRFLFKELLPQLRQAYKGKKNQLRTLQAIQDYHFP</sequence>
<accession>A0A077ZQ05</accession>
<evidence type="ECO:0000313" key="1">
    <source>
        <dbReference type="EMBL" id="CDW72017.1"/>
    </source>
</evidence>
<protein>
    <submittedName>
        <fullName evidence="1">Uncharacterized protein</fullName>
    </submittedName>
</protein>
<evidence type="ECO:0000313" key="2">
    <source>
        <dbReference type="Proteomes" id="UP000039865"/>
    </source>
</evidence>
<dbReference type="AlphaFoldDB" id="A0A077ZQ05"/>